<dbReference type="EMBL" id="PP856722">
    <property type="protein sequence ID" value="XCH40426.1"/>
    <property type="molecule type" value="Genomic_DNA"/>
</dbReference>
<accession>A0AAU8GEV5</accession>
<evidence type="ECO:0008006" key="2">
    <source>
        <dbReference type="Google" id="ProtNLM"/>
    </source>
</evidence>
<name>A0AAU8GEV5_9CAUD</name>
<sequence>MQLSSLAGLSGVVRITCVMLNRPTHTKVNKSRANRAVSWLTIRHHIITPLIVTHETKSQCKIRARTRPDLDHYSARIFCKDP</sequence>
<proteinExistence type="predicted"/>
<evidence type="ECO:0000313" key="1">
    <source>
        <dbReference type="EMBL" id="XCH40426.1"/>
    </source>
</evidence>
<gene>
    <name evidence="1" type="ORF">YRYPWZST_CDS0025</name>
</gene>
<protein>
    <recommendedName>
        <fullName evidence="2">Secreted protein</fullName>
    </recommendedName>
</protein>
<organism evidence="1">
    <name type="scientific">Salmonella phage vB_SEnST11_KE23</name>
    <dbReference type="NCBI Taxonomy" id="3161174"/>
    <lineage>
        <taxon>Viruses</taxon>
        <taxon>Duplodnaviria</taxon>
        <taxon>Heunggongvirae</taxon>
        <taxon>Uroviricota</taxon>
        <taxon>Caudoviricetes</taxon>
        <taxon>Vequintavirinae</taxon>
        <taxon>Seunavirus</taxon>
    </lineage>
</organism>
<reference evidence="1" key="1">
    <citation type="submission" date="2024-05" db="EMBL/GenBank/DDBJ databases">
        <authorList>
            <person name="Mugo M.M."/>
            <person name="Musyoki A.M."/>
            <person name="Makumi A.M."/>
            <person name="Mutai I."/>
            <person name="Drechsel O."/>
            <person name="Kering K.K."/>
            <person name="Muturi P."/>
            <person name="Mbae C.K."/>
            <person name="Kariuki S.M."/>
        </authorList>
    </citation>
    <scope>NUCLEOTIDE SEQUENCE</scope>
</reference>